<comment type="caution">
    <text evidence="1">The sequence shown here is derived from an EMBL/GenBank/DDBJ whole genome shotgun (WGS) entry which is preliminary data.</text>
</comment>
<evidence type="ECO:0000313" key="1">
    <source>
        <dbReference type="EMBL" id="GFH50691.1"/>
    </source>
</evidence>
<evidence type="ECO:0000313" key="2">
    <source>
        <dbReference type="Proteomes" id="UP001054902"/>
    </source>
</evidence>
<proteinExistence type="predicted"/>
<dbReference type="EMBL" id="BLLK01000040">
    <property type="protein sequence ID" value="GFH50691.1"/>
    <property type="molecule type" value="Genomic_DNA"/>
</dbReference>
<keyword evidence="2" id="KW-1185">Reference proteome</keyword>
<dbReference type="AlphaFoldDB" id="A0AAD3CT28"/>
<gene>
    <name evidence="1" type="ORF">CTEN210_07167</name>
</gene>
<reference evidence="1 2" key="1">
    <citation type="journal article" date="2021" name="Sci. Rep.">
        <title>The genome of the diatom Chaetoceros tenuissimus carries an ancient integrated fragment of an extant virus.</title>
        <authorList>
            <person name="Hongo Y."/>
            <person name="Kimura K."/>
            <person name="Takaki Y."/>
            <person name="Yoshida Y."/>
            <person name="Baba S."/>
            <person name="Kobayashi G."/>
            <person name="Nagasaki K."/>
            <person name="Hano T."/>
            <person name="Tomaru Y."/>
        </authorList>
    </citation>
    <scope>NUCLEOTIDE SEQUENCE [LARGE SCALE GENOMIC DNA]</scope>
    <source>
        <strain evidence="1 2">NIES-3715</strain>
    </source>
</reference>
<protein>
    <submittedName>
        <fullName evidence="1">Uncharacterized protein</fullName>
    </submittedName>
</protein>
<sequence length="92" mass="10525">MPSLAANLKALSFTLKDRVYCNALYDDAGLAVLDQAQLTLMKNYGAQVLQDKVNDESVTLPEIEMPKFTSENYDFMSKFVRCTWHIHRLSHL</sequence>
<dbReference type="Proteomes" id="UP001054902">
    <property type="component" value="Unassembled WGS sequence"/>
</dbReference>
<accession>A0AAD3CT28</accession>
<organism evidence="1 2">
    <name type="scientific">Chaetoceros tenuissimus</name>
    <dbReference type="NCBI Taxonomy" id="426638"/>
    <lineage>
        <taxon>Eukaryota</taxon>
        <taxon>Sar</taxon>
        <taxon>Stramenopiles</taxon>
        <taxon>Ochrophyta</taxon>
        <taxon>Bacillariophyta</taxon>
        <taxon>Coscinodiscophyceae</taxon>
        <taxon>Chaetocerotophycidae</taxon>
        <taxon>Chaetocerotales</taxon>
        <taxon>Chaetocerotaceae</taxon>
        <taxon>Chaetoceros</taxon>
    </lineage>
</organism>
<name>A0AAD3CT28_9STRA</name>